<dbReference type="InterPro" id="IPR017441">
    <property type="entry name" value="Protein_kinase_ATP_BS"/>
</dbReference>
<feature type="domain" description="Protein kinase" evidence="7">
    <location>
        <begin position="38"/>
        <end position="288"/>
    </location>
</feature>
<organism evidence="8 9">
    <name type="scientific">Brevifollis gellanilyticus</name>
    <dbReference type="NCBI Taxonomy" id="748831"/>
    <lineage>
        <taxon>Bacteria</taxon>
        <taxon>Pseudomonadati</taxon>
        <taxon>Verrucomicrobiota</taxon>
        <taxon>Verrucomicrobiia</taxon>
        <taxon>Verrucomicrobiales</taxon>
        <taxon>Verrucomicrobiaceae</taxon>
    </lineage>
</organism>
<dbReference type="Gene3D" id="1.10.510.10">
    <property type="entry name" value="Transferase(Phosphotransferase) domain 1"/>
    <property type="match status" value="1"/>
</dbReference>
<dbReference type="GO" id="GO:0005524">
    <property type="term" value="F:ATP binding"/>
    <property type="evidence" value="ECO:0007669"/>
    <property type="project" value="UniProtKB-UniRule"/>
</dbReference>
<dbReference type="PROSITE" id="PS50011">
    <property type="entry name" value="PROTEIN_KINASE_DOM"/>
    <property type="match status" value="1"/>
</dbReference>
<feature type="binding site" evidence="5">
    <location>
        <position position="67"/>
    </location>
    <ligand>
        <name>ATP</name>
        <dbReference type="ChEBI" id="CHEBI:30616"/>
    </ligand>
</feature>
<protein>
    <recommendedName>
        <fullName evidence="7">Protein kinase domain-containing protein</fullName>
    </recommendedName>
</protein>
<dbReference type="CDD" id="cd14014">
    <property type="entry name" value="STKc_PknB_like"/>
    <property type="match status" value="1"/>
</dbReference>
<feature type="transmembrane region" description="Helical" evidence="6">
    <location>
        <begin position="299"/>
        <end position="320"/>
    </location>
</feature>
<dbReference type="AlphaFoldDB" id="A0A512M831"/>
<evidence type="ECO:0000256" key="2">
    <source>
        <dbReference type="ARBA" id="ARBA00022741"/>
    </source>
</evidence>
<keyword evidence="9" id="KW-1185">Reference proteome</keyword>
<evidence type="ECO:0000256" key="1">
    <source>
        <dbReference type="ARBA" id="ARBA00022679"/>
    </source>
</evidence>
<comment type="caution">
    <text evidence="8">The sequence shown here is derived from an EMBL/GenBank/DDBJ whole genome shotgun (WGS) entry which is preliminary data.</text>
</comment>
<dbReference type="PANTHER" id="PTHR43289">
    <property type="entry name" value="MITOGEN-ACTIVATED PROTEIN KINASE KINASE KINASE 20-RELATED"/>
    <property type="match status" value="1"/>
</dbReference>
<dbReference type="RefSeq" id="WP_146850475.1">
    <property type="nucleotide sequence ID" value="NZ_BKAG01000013.1"/>
</dbReference>
<sequence>MTDRTPPHRRLSGLDPEALMAQGLGSKSGSEEVVVPGCEIEAPLGRGGMGAVYLARQVSLDREVAVKVLAGELADDPLFLERLEREARLMARLRHPNIVAVHDFQKLEDGSAAIVMEFIEGGSLREKLRQHPKGLPVDEALRILRQIAAGLEVAHVSGVIHRDMKPENVLLTSDGTARVTDFGLALPLHESSARLTLTGTTVGTVDYMAPEQLKGGVLDARLDVFALGVIAYELLTGQTPRGSFDSPNRVRPEVPVHVSEAVMRAMKPNPEERFAKIEDFILALHRPARTRFRLPRAGIIGAVAMLLVLGLGALGALWIMQSQKKVVEKQFGPWRDAIAGARIYEDVVGGDWKNDNGILSSNDQICAIILEHELPESYDARMKFTRLSGQYSVALFFMAQGTTGSVELDAWAEALAGVQMIDDEDLRKGYGFRFPLENGRSYELLLEVRPNVVRVSVDGVFQKEFDLAGKKLNTTAPWEWNSRARRAALGVGSYMSPTKFDRVEWRSVTLVEPASK</sequence>
<keyword evidence="6" id="KW-1133">Transmembrane helix</keyword>
<keyword evidence="2 5" id="KW-0547">Nucleotide-binding</keyword>
<dbReference type="PANTHER" id="PTHR43289:SF6">
    <property type="entry name" value="SERINE_THREONINE-PROTEIN KINASE NEKL-3"/>
    <property type="match status" value="1"/>
</dbReference>
<evidence type="ECO:0000256" key="4">
    <source>
        <dbReference type="ARBA" id="ARBA00022840"/>
    </source>
</evidence>
<keyword evidence="1" id="KW-0808">Transferase</keyword>
<keyword evidence="6" id="KW-0472">Membrane</keyword>
<dbReference type="SMART" id="SM00220">
    <property type="entry name" value="S_TKc"/>
    <property type="match status" value="1"/>
</dbReference>
<gene>
    <name evidence="8" type="ORF">BGE01nite_21800</name>
</gene>
<dbReference type="OrthoDB" id="9801841at2"/>
<dbReference type="Pfam" id="PF00069">
    <property type="entry name" value="Pkinase"/>
    <property type="match status" value="1"/>
</dbReference>
<dbReference type="Gene3D" id="3.30.200.20">
    <property type="entry name" value="Phosphorylase Kinase, domain 1"/>
    <property type="match status" value="1"/>
</dbReference>
<dbReference type="PROSITE" id="PS00108">
    <property type="entry name" value="PROTEIN_KINASE_ST"/>
    <property type="match status" value="1"/>
</dbReference>
<dbReference type="InterPro" id="IPR011009">
    <property type="entry name" value="Kinase-like_dom_sf"/>
</dbReference>
<evidence type="ECO:0000256" key="5">
    <source>
        <dbReference type="PROSITE-ProRule" id="PRU10141"/>
    </source>
</evidence>
<keyword evidence="4 5" id="KW-0067">ATP-binding</keyword>
<keyword evidence="3" id="KW-0418">Kinase</keyword>
<reference evidence="8 9" key="1">
    <citation type="submission" date="2019-07" db="EMBL/GenBank/DDBJ databases">
        <title>Whole genome shotgun sequence of Brevifollis gellanilyticus NBRC 108608.</title>
        <authorList>
            <person name="Hosoyama A."/>
            <person name="Uohara A."/>
            <person name="Ohji S."/>
            <person name="Ichikawa N."/>
        </authorList>
    </citation>
    <scope>NUCLEOTIDE SEQUENCE [LARGE SCALE GENOMIC DNA]</scope>
    <source>
        <strain evidence="8 9">NBRC 108608</strain>
    </source>
</reference>
<dbReference type="SUPFAM" id="SSF56112">
    <property type="entry name" value="Protein kinase-like (PK-like)"/>
    <property type="match status" value="1"/>
</dbReference>
<dbReference type="InterPro" id="IPR008271">
    <property type="entry name" value="Ser/Thr_kinase_AS"/>
</dbReference>
<dbReference type="InterPro" id="IPR000719">
    <property type="entry name" value="Prot_kinase_dom"/>
</dbReference>
<dbReference type="Proteomes" id="UP000321577">
    <property type="component" value="Unassembled WGS sequence"/>
</dbReference>
<keyword evidence="6" id="KW-0812">Transmembrane</keyword>
<evidence type="ECO:0000256" key="6">
    <source>
        <dbReference type="SAM" id="Phobius"/>
    </source>
</evidence>
<dbReference type="GO" id="GO:0004674">
    <property type="term" value="F:protein serine/threonine kinase activity"/>
    <property type="evidence" value="ECO:0007669"/>
    <property type="project" value="TreeGrafter"/>
</dbReference>
<dbReference type="EMBL" id="BKAG01000013">
    <property type="protein sequence ID" value="GEP42889.1"/>
    <property type="molecule type" value="Genomic_DNA"/>
</dbReference>
<evidence type="ECO:0000313" key="8">
    <source>
        <dbReference type="EMBL" id="GEP42889.1"/>
    </source>
</evidence>
<accession>A0A512M831</accession>
<dbReference type="PROSITE" id="PS00107">
    <property type="entry name" value="PROTEIN_KINASE_ATP"/>
    <property type="match status" value="1"/>
</dbReference>
<evidence type="ECO:0000259" key="7">
    <source>
        <dbReference type="PROSITE" id="PS50011"/>
    </source>
</evidence>
<name>A0A512M831_9BACT</name>
<evidence type="ECO:0000256" key="3">
    <source>
        <dbReference type="ARBA" id="ARBA00022777"/>
    </source>
</evidence>
<evidence type="ECO:0000313" key="9">
    <source>
        <dbReference type="Proteomes" id="UP000321577"/>
    </source>
</evidence>
<proteinExistence type="predicted"/>